<dbReference type="eggNOG" id="COG1917">
    <property type="taxonomic scope" value="Bacteria"/>
</dbReference>
<evidence type="ECO:0000313" key="3">
    <source>
        <dbReference type="Proteomes" id="UP000004931"/>
    </source>
</evidence>
<comment type="caution">
    <text evidence="2">The sequence shown here is derived from an EMBL/GenBank/DDBJ whole genome shotgun (WGS) entry which is preliminary data.</text>
</comment>
<dbReference type="Proteomes" id="UP000004931">
    <property type="component" value="Unassembled WGS sequence"/>
</dbReference>
<name>A0YHS1_9GAMM</name>
<dbReference type="SUPFAM" id="SSF51182">
    <property type="entry name" value="RmlC-like cupins"/>
    <property type="match status" value="1"/>
</dbReference>
<gene>
    <name evidence="2" type="ORF">GP2143_12416</name>
</gene>
<keyword evidence="3" id="KW-1185">Reference proteome</keyword>
<proteinExistence type="predicted"/>
<dbReference type="InterPro" id="IPR013096">
    <property type="entry name" value="Cupin_2"/>
</dbReference>
<evidence type="ECO:0000259" key="1">
    <source>
        <dbReference type="Pfam" id="PF07883"/>
    </source>
</evidence>
<reference evidence="2 3" key="1">
    <citation type="journal article" date="2010" name="J. Bacteriol.">
        <title>Genome sequence of the oligotrophic marine Gammaproteobacterium HTCC2143, isolated from the Oregon Coast.</title>
        <authorList>
            <person name="Oh H.M."/>
            <person name="Kang I."/>
            <person name="Ferriera S."/>
            <person name="Giovannoni S.J."/>
            <person name="Cho J.C."/>
        </authorList>
    </citation>
    <scope>NUCLEOTIDE SEQUENCE [LARGE SCALE GENOMIC DNA]</scope>
    <source>
        <strain evidence="2 3">HTCC2143</strain>
    </source>
</reference>
<protein>
    <submittedName>
        <fullName evidence="2">Phosphoribosylaminoimidazole carboxylase ATPase subunit</fullName>
    </submittedName>
</protein>
<sequence>MTLTNQKAVTTGHIFDALPRDLDTELFDILVENNNVKIERIVSNGHSSPDSGWYVQDRNEWVIVLQGEATIALEDGHTVSLIAGTHLNIPAHTKHKVIWTKEKTETVWIAVHY</sequence>
<accession>A0YHS1</accession>
<dbReference type="AlphaFoldDB" id="A0YHS1"/>
<evidence type="ECO:0000313" key="2">
    <source>
        <dbReference type="EMBL" id="EAW29617.1"/>
    </source>
</evidence>
<dbReference type="CDD" id="cd06981">
    <property type="entry name" value="cupin_reut_a1446"/>
    <property type="match status" value="1"/>
</dbReference>
<dbReference type="Gene3D" id="2.60.120.10">
    <property type="entry name" value="Jelly Rolls"/>
    <property type="match status" value="1"/>
</dbReference>
<dbReference type="InterPro" id="IPR014710">
    <property type="entry name" value="RmlC-like_jellyroll"/>
</dbReference>
<feature type="domain" description="Cupin type-2" evidence="1">
    <location>
        <begin position="51"/>
        <end position="111"/>
    </location>
</feature>
<organism evidence="2 3">
    <name type="scientific">marine gamma proteobacterium HTCC2143</name>
    <dbReference type="NCBI Taxonomy" id="247633"/>
    <lineage>
        <taxon>Bacteria</taxon>
        <taxon>Pseudomonadati</taxon>
        <taxon>Pseudomonadota</taxon>
        <taxon>Gammaproteobacteria</taxon>
        <taxon>Cellvibrionales</taxon>
        <taxon>Spongiibacteraceae</taxon>
        <taxon>BD1-7 clade</taxon>
    </lineage>
</organism>
<dbReference type="Pfam" id="PF07883">
    <property type="entry name" value="Cupin_2"/>
    <property type="match status" value="1"/>
</dbReference>
<dbReference type="OrthoDB" id="9798585at2"/>
<dbReference type="STRING" id="247633.GP2143_12416"/>
<dbReference type="InterPro" id="IPR011051">
    <property type="entry name" value="RmlC_Cupin_sf"/>
</dbReference>
<dbReference type="EMBL" id="AAVT01000022">
    <property type="protein sequence ID" value="EAW29617.1"/>
    <property type="molecule type" value="Genomic_DNA"/>
</dbReference>